<sequence>MNSTRPRPSSTEQAREVVRAGRRPARDAGNATLALPDGRSVDLPVREDARGHLFVDVRKLHATTGVCTYDEGFSSTAPCESAITYIDGARGELYYRGYPIEILAERSNVCDVIHLLVYGELPSPPQREAFLVRFRSESLLHEQLLNLFQGFKHDAHPMAIMCSAVAALSSFYPNPMADGRTRSDDDLGAAAISLIAKMPSLAAIAYKTSRGEPVVYPRPDLNYIQNFLHMTFSNPISPYVVDPIVERAMQVFFVLHADHEQNASTSTVRIAGSSRASPFVCASSGVASLWGPAHGGANEAVVRMLEDIGTVENIPAFVERAKDRSDPFRLMGFGHRVYKNFDPRSRIIRDECHRVLDKLGLDDPALRVAAALEEVALRDEYFVSRSLYPNVDFYSGIMLRAIGFPVSMYTVLFAVARSIGWMSQWKEMASEAVPKIGRPRQLYVGETRREFVPLEGRSTRAHDIEGLRSRL</sequence>
<reference evidence="9" key="1">
    <citation type="submission" date="2021-01" db="EMBL/GenBank/DDBJ databases">
        <authorList>
            <person name="Corre E."/>
            <person name="Pelletier E."/>
            <person name="Niang G."/>
            <person name="Scheremetjew M."/>
            <person name="Finn R."/>
            <person name="Kale V."/>
            <person name="Holt S."/>
            <person name="Cochrane G."/>
            <person name="Meng A."/>
            <person name="Brown T."/>
            <person name="Cohen L."/>
        </authorList>
    </citation>
    <scope>NUCLEOTIDE SEQUENCE</scope>
    <source>
        <strain evidence="9">Isolate 1302-5</strain>
    </source>
</reference>
<dbReference type="Gene3D" id="2.20.28.60">
    <property type="match status" value="1"/>
</dbReference>
<gene>
    <name evidence="9" type="ORF">OAUR00152_LOCUS2353</name>
</gene>
<dbReference type="AlphaFoldDB" id="A0A7S4HP64"/>
<dbReference type="UniPathway" id="UPA00223">
    <property type="reaction ID" value="UER00717"/>
</dbReference>
<keyword evidence="3" id="KW-0816">Tricarboxylic acid cycle</keyword>
<accession>A0A7S4HP64</accession>
<dbReference type="InterPro" id="IPR010953">
    <property type="entry name" value="Citrate_synthase_typ-I"/>
</dbReference>
<dbReference type="InterPro" id="IPR016143">
    <property type="entry name" value="Citrate_synth-like_sm_a-sub"/>
</dbReference>
<dbReference type="NCBIfam" id="TIGR01798">
    <property type="entry name" value="cit_synth_I"/>
    <property type="match status" value="1"/>
</dbReference>
<feature type="compositionally biased region" description="Polar residues" evidence="8">
    <location>
        <begin position="1"/>
        <end position="12"/>
    </location>
</feature>
<evidence type="ECO:0000256" key="3">
    <source>
        <dbReference type="ARBA" id="ARBA00022532"/>
    </source>
</evidence>
<dbReference type="PRINTS" id="PR00143">
    <property type="entry name" value="CITRTSNTHASE"/>
</dbReference>
<dbReference type="PANTHER" id="PTHR42871:SF1">
    <property type="entry name" value="CITRATE SYNTHASE"/>
    <property type="match status" value="1"/>
</dbReference>
<dbReference type="InterPro" id="IPR024176">
    <property type="entry name" value="Citrate_synthase_bac-typ"/>
</dbReference>
<name>A0A7S4HP64_9STRA</name>
<dbReference type="NCBIfam" id="NF004126">
    <property type="entry name" value="PRK05614.1"/>
    <property type="match status" value="1"/>
</dbReference>
<dbReference type="Gene3D" id="1.10.580.10">
    <property type="entry name" value="Citrate Synthase, domain 1"/>
    <property type="match status" value="1"/>
</dbReference>
<proteinExistence type="inferred from homology"/>
<evidence type="ECO:0000256" key="2">
    <source>
        <dbReference type="ARBA" id="ARBA00010566"/>
    </source>
</evidence>
<dbReference type="Gene3D" id="1.10.230.10">
    <property type="entry name" value="Cytochrome P450-Terp, domain 2"/>
    <property type="match status" value="1"/>
</dbReference>
<dbReference type="EMBL" id="HBKQ01003420">
    <property type="protein sequence ID" value="CAE2205177.1"/>
    <property type="molecule type" value="Transcribed_RNA"/>
</dbReference>
<evidence type="ECO:0000313" key="9">
    <source>
        <dbReference type="EMBL" id="CAE2205177.1"/>
    </source>
</evidence>
<dbReference type="Pfam" id="PF00285">
    <property type="entry name" value="Citrate_synt"/>
    <property type="match status" value="1"/>
</dbReference>
<dbReference type="PIRSF" id="PIRSF001369">
    <property type="entry name" value="Citrate_synth"/>
    <property type="match status" value="1"/>
</dbReference>
<dbReference type="FunFam" id="1.10.230.10:FF:000002">
    <property type="entry name" value="Citrate synthase"/>
    <property type="match status" value="1"/>
</dbReference>
<evidence type="ECO:0000256" key="4">
    <source>
        <dbReference type="ARBA" id="ARBA00022679"/>
    </source>
</evidence>
<dbReference type="CDD" id="cd06114">
    <property type="entry name" value="EcCS_like"/>
    <property type="match status" value="1"/>
</dbReference>
<dbReference type="GO" id="GO:0005737">
    <property type="term" value="C:cytoplasm"/>
    <property type="evidence" value="ECO:0007669"/>
    <property type="project" value="InterPro"/>
</dbReference>
<organism evidence="9">
    <name type="scientific">Odontella aurita</name>
    <dbReference type="NCBI Taxonomy" id="265563"/>
    <lineage>
        <taxon>Eukaryota</taxon>
        <taxon>Sar</taxon>
        <taxon>Stramenopiles</taxon>
        <taxon>Ochrophyta</taxon>
        <taxon>Bacillariophyta</taxon>
        <taxon>Mediophyceae</taxon>
        <taxon>Biddulphiophycidae</taxon>
        <taxon>Eupodiscales</taxon>
        <taxon>Odontellaceae</taxon>
        <taxon>Odontella</taxon>
    </lineage>
</organism>
<evidence type="ECO:0000256" key="6">
    <source>
        <dbReference type="PIRSR" id="PIRSR001369-1"/>
    </source>
</evidence>
<comment type="similarity">
    <text evidence="2 5 7">Belongs to the citrate synthase family.</text>
</comment>
<comment type="pathway">
    <text evidence="1">Carbohydrate metabolism; tricarboxylic acid cycle; isocitrate from oxaloacetate: step 1/2.</text>
</comment>
<dbReference type="InterPro" id="IPR002020">
    <property type="entry name" value="Citrate_synthase"/>
</dbReference>
<evidence type="ECO:0000256" key="5">
    <source>
        <dbReference type="PIRNR" id="PIRNR001369"/>
    </source>
</evidence>
<feature type="active site" evidence="6">
    <location>
        <position position="335"/>
    </location>
</feature>
<dbReference type="SUPFAM" id="SSF48256">
    <property type="entry name" value="Citrate synthase"/>
    <property type="match status" value="1"/>
</dbReference>
<dbReference type="PANTHER" id="PTHR42871">
    <property type="entry name" value="CITRATE SYNTHASE"/>
    <property type="match status" value="1"/>
</dbReference>
<dbReference type="PROSITE" id="PS00480">
    <property type="entry name" value="CITRATE_SYNTHASE"/>
    <property type="match status" value="1"/>
</dbReference>
<evidence type="ECO:0000256" key="7">
    <source>
        <dbReference type="RuleBase" id="RU000441"/>
    </source>
</evidence>
<dbReference type="InterPro" id="IPR016142">
    <property type="entry name" value="Citrate_synth-like_lrg_a-sub"/>
</dbReference>
<protein>
    <recommendedName>
        <fullName evidence="5 7">Citrate synthase</fullName>
    </recommendedName>
</protein>
<dbReference type="GO" id="GO:0046912">
    <property type="term" value="F:acyltransferase activity, acyl groups converted into alkyl on transfer"/>
    <property type="evidence" value="ECO:0007669"/>
    <property type="project" value="InterPro"/>
</dbReference>
<evidence type="ECO:0000256" key="8">
    <source>
        <dbReference type="SAM" id="MobiDB-lite"/>
    </source>
</evidence>
<dbReference type="InterPro" id="IPR036969">
    <property type="entry name" value="Citrate_synthase_sf"/>
</dbReference>
<dbReference type="GO" id="GO:0006099">
    <property type="term" value="P:tricarboxylic acid cycle"/>
    <property type="evidence" value="ECO:0007669"/>
    <property type="project" value="UniProtKB-UniPathway"/>
</dbReference>
<feature type="region of interest" description="Disordered" evidence="8">
    <location>
        <begin position="1"/>
        <end position="33"/>
    </location>
</feature>
<keyword evidence="4 5" id="KW-0808">Transferase</keyword>
<feature type="active site" evidence="6">
    <location>
        <position position="392"/>
    </location>
</feature>
<evidence type="ECO:0000256" key="1">
    <source>
        <dbReference type="ARBA" id="ARBA00004751"/>
    </source>
</evidence>
<dbReference type="InterPro" id="IPR019810">
    <property type="entry name" value="Citrate_synthase_AS"/>
</dbReference>